<reference evidence="1 2" key="1">
    <citation type="submission" date="2020-08" db="EMBL/GenBank/DDBJ databases">
        <title>Sequencing the genomes of 1000 actinobacteria strains.</title>
        <authorList>
            <person name="Klenk H.-P."/>
        </authorList>
    </citation>
    <scope>NUCLEOTIDE SEQUENCE [LARGE SCALE GENOMIC DNA]</scope>
    <source>
        <strain evidence="1 2">DSM 45084</strain>
    </source>
</reference>
<organism evidence="1 2">
    <name type="scientific">Saccharothrix violaceirubra</name>
    <dbReference type="NCBI Taxonomy" id="413306"/>
    <lineage>
        <taxon>Bacteria</taxon>
        <taxon>Bacillati</taxon>
        <taxon>Actinomycetota</taxon>
        <taxon>Actinomycetes</taxon>
        <taxon>Pseudonocardiales</taxon>
        <taxon>Pseudonocardiaceae</taxon>
        <taxon>Saccharothrix</taxon>
    </lineage>
</organism>
<gene>
    <name evidence="1" type="ORF">F4559_001116</name>
</gene>
<evidence type="ECO:0000313" key="1">
    <source>
        <dbReference type="EMBL" id="MBB4963757.1"/>
    </source>
</evidence>
<evidence type="ECO:0000313" key="2">
    <source>
        <dbReference type="Proteomes" id="UP000542674"/>
    </source>
</evidence>
<dbReference type="AlphaFoldDB" id="A0A7W7SZC3"/>
<sequence length="81" mass="8849">MANDDTWIYPAPAWRTGDRVAIDDSSRLDYDEAGTVIGPDPYDNGAWLVELDDGTETSAYSDELTGLIEPHSASSPERTDT</sequence>
<comment type="caution">
    <text evidence="1">The sequence shown here is derived from an EMBL/GenBank/DDBJ whole genome shotgun (WGS) entry which is preliminary data.</text>
</comment>
<protein>
    <submittedName>
        <fullName evidence="1">Uncharacterized protein</fullName>
    </submittedName>
</protein>
<proteinExistence type="predicted"/>
<keyword evidence="2" id="KW-1185">Reference proteome</keyword>
<dbReference type="Proteomes" id="UP000542674">
    <property type="component" value="Unassembled WGS sequence"/>
</dbReference>
<dbReference type="RefSeq" id="WP_184666503.1">
    <property type="nucleotide sequence ID" value="NZ_BAABAI010000034.1"/>
</dbReference>
<name>A0A7W7SZC3_9PSEU</name>
<accession>A0A7W7SZC3</accession>
<dbReference type="EMBL" id="JACHJS010000001">
    <property type="protein sequence ID" value="MBB4963757.1"/>
    <property type="molecule type" value="Genomic_DNA"/>
</dbReference>